<evidence type="ECO:0000313" key="1">
    <source>
        <dbReference type="EMBL" id="EUD12385.1"/>
    </source>
</evidence>
<name>A0AAV3M9R6_9GAMM</name>
<dbReference type="GO" id="GO:0019068">
    <property type="term" value="P:virion assembly"/>
    <property type="evidence" value="ECO:0007669"/>
    <property type="project" value="InterPro"/>
</dbReference>
<dbReference type="Pfam" id="PF05354">
    <property type="entry name" value="Phage_attach"/>
    <property type="match status" value="1"/>
</dbReference>
<comment type="caution">
    <text evidence="1">The sequence shown here is derived from an EMBL/GenBank/DDBJ whole genome shotgun (WGS) entry which is preliminary data.</text>
</comment>
<dbReference type="Proteomes" id="UP000022311">
    <property type="component" value="Unassembled WGS sequence"/>
</dbReference>
<gene>
    <name evidence="1" type="ORF">HMPREF1563_2836</name>
</gene>
<dbReference type="EMBL" id="JALD01000024">
    <property type="protein sequence ID" value="EUD12385.1"/>
    <property type="molecule type" value="Genomic_DNA"/>
</dbReference>
<evidence type="ECO:0000313" key="2">
    <source>
        <dbReference type="Proteomes" id="UP000022311"/>
    </source>
</evidence>
<organism evidence="1 2">
    <name type="scientific">Providencia alcalifaciens 205/92</name>
    <dbReference type="NCBI Taxonomy" id="1256988"/>
    <lineage>
        <taxon>Bacteria</taxon>
        <taxon>Pseudomonadati</taxon>
        <taxon>Pseudomonadota</taxon>
        <taxon>Gammaproteobacteria</taxon>
        <taxon>Enterobacterales</taxon>
        <taxon>Morganellaceae</taxon>
        <taxon>Providencia</taxon>
    </lineage>
</organism>
<sequence length="118" mass="13189">MRDNPFDRAMAKADNAILQHLGRQCWIEIAGRKISLRGVLDEPVADVQLKRQAGQIHDVAPRLFVKSSDIAGMKPKARVDIGGQTYWVVTLDPDDNGYCYLTLARGKPGHEYVTPEWG</sequence>
<dbReference type="InterPro" id="IPR053734">
    <property type="entry name" value="Phage_Head-Tail_Connect_sf"/>
</dbReference>
<protein>
    <submittedName>
        <fullName evidence="1">Phage head-tail attachment</fullName>
    </submittedName>
</protein>
<reference evidence="1 2" key="1">
    <citation type="submission" date="2014-01" db="EMBL/GenBank/DDBJ databases">
        <authorList>
            <person name="Durkin A.S."/>
            <person name="McCorrison J."/>
            <person name="Torralba M."/>
            <person name="Gillis M."/>
            <person name="Haft D.H."/>
            <person name="Methe B."/>
            <person name="Sutton G."/>
            <person name="Nelson K.E."/>
        </authorList>
    </citation>
    <scope>NUCLEOTIDE SEQUENCE [LARGE SCALE GENOMIC DNA]</scope>
    <source>
        <strain evidence="1 2">205/92</strain>
    </source>
</reference>
<dbReference type="InterPro" id="IPR008018">
    <property type="entry name" value="Phage_tail_attach_FII"/>
</dbReference>
<dbReference type="AlphaFoldDB" id="A0AAV3M9R6"/>
<proteinExistence type="predicted"/>
<dbReference type="Gene3D" id="2.40.10.180">
    <property type="entry name" value="Phage tail proteins"/>
    <property type="match status" value="1"/>
</dbReference>
<accession>A0AAV3M9R6</accession>
<dbReference type="SUPFAM" id="SSF69279">
    <property type="entry name" value="Phage tail proteins"/>
    <property type="match status" value="1"/>
</dbReference>